<dbReference type="AlphaFoldDB" id="A0A231UTA8"/>
<gene>
    <name evidence="1" type="ORF">B7H23_12920</name>
</gene>
<name>A0A231UTA8_9HYPH</name>
<accession>A0A231UTA8</accession>
<dbReference type="Proteomes" id="UP000215405">
    <property type="component" value="Unassembled WGS sequence"/>
</dbReference>
<dbReference type="EMBL" id="NBYO01000003">
    <property type="protein sequence ID" value="OXS99101.1"/>
    <property type="molecule type" value="Genomic_DNA"/>
</dbReference>
<protein>
    <submittedName>
        <fullName evidence="1">Uncharacterized protein</fullName>
    </submittedName>
</protein>
<evidence type="ECO:0000313" key="1">
    <source>
        <dbReference type="EMBL" id="OXS99101.1"/>
    </source>
</evidence>
<keyword evidence="2" id="KW-1185">Reference proteome</keyword>
<organism evidence="1 2">
    <name type="scientific">Notoacmeibacter marinus</name>
    <dbReference type="NCBI Taxonomy" id="1876515"/>
    <lineage>
        <taxon>Bacteria</taxon>
        <taxon>Pseudomonadati</taxon>
        <taxon>Pseudomonadota</taxon>
        <taxon>Alphaproteobacteria</taxon>
        <taxon>Hyphomicrobiales</taxon>
        <taxon>Notoacmeibacteraceae</taxon>
        <taxon>Notoacmeibacter</taxon>
    </lineage>
</organism>
<reference evidence="2" key="1">
    <citation type="journal article" date="2017" name="Int. J. Syst. Evol. Microbiol.">
        <title>Notoacmeibacter marinus gen. nov., sp. nov., isolated from the gut of a limpet and proposal of Notoacmeibacteraceae fam. nov. in the order Rhizobiales of the class Alphaproteobacteria.</title>
        <authorList>
            <person name="Huang Z."/>
            <person name="Guo F."/>
            <person name="Lai Q."/>
        </authorList>
    </citation>
    <scope>NUCLEOTIDE SEQUENCE [LARGE SCALE GENOMIC DNA]</scope>
    <source>
        <strain evidence="2">XMTR2A4</strain>
    </source>
</reference>
<proteinExistence type="predicted"/>
<evidence type="ECO:0000313" key="2">
    <source>
        <dbReference type="Proteomes" id="UP000215405"/>
    </source>
</evidence>
<comment type="caution">
    <text evidence="1">The sequence shown here is derived from an EMBL/GenBank/DDBJ whole genome shotgun (WGS) entry which is preliminary data.</text>
</comment>
<dbReference type="RefSeq" id="WP_094077890.1">
    <property type="nucleotide sequence ID" value="NZ_NBYO01000003.1"/>
</dbReference>
<sequence length="68" mass="7290">MADPQGLIICADGELVAQGPDGSIVMEFTTDELRRLADELRKAADYLEEGFQTGGPVIDILSIRAGHC</sequence>